<evidence type="ECO:0000313" key="3">
    <source>
        <dbReference type="Proteomes" id="UP000233469"/>
    </source>
</evidence>
<comment type="caution">
    <text evidence="2">The sequence shown here is derived from an EMBL/GenBank/DDBJ whole genome shotgun (WGS) entry which is preliminary data.</text>
</comment>
<dbReference type="AlphaFoldDB" id="A0A2N1MZL9"/>
<evidence type="ECO:0000256" key="1">
    <source>
        <dbReference type="SAM" id="MobiDB-lite"/>
    </source>
</evidence>
<dbReference type="VEuPathDB" id="FungiDB:RhiirFUN_014997"/>
<feature type="region of interest" description="Disordered" evidence="1">
    <location>
        <begin position="82"/>
        <end position="109"/>
    </location>
</feature>
<name>A0A2N1MZL9_9GLOM</name>
<reference evidence="2 3" key="2">
    <citation type="submission" date="2017-10" db="EMBL/GenBank/DDBJ databases">
        <title>Extensive intraspecific genome diversity in a model arbuscular mycorrhizal fungus.</title>
        <authorList>
            <person name="Chen E.C.H."/>
            <person name="Morin E."/>
            <person name="Baudet D."/>
            <person name="Noel J."/>
            <person name="Ndikumana S."/>
            <person name="Charron P."/>
            <person name="St-Onge C."/>
            <person name="Giorgi J."/>
            <person name="Grigoriev I.V."/>
            <person name="Roux C."/>
            <person name="Martin F.M."/>
            <person name="Corradi N."/>
        </authorList>
    </citation>
    <scope>NUCLEOTIDE SEQUENCE [LARGE SCALE GENOMIC DNA]</scope>
    <source>
        <strain evidence="2 3">C2</strain>
    </source>
</reference>
<reference evidence="2 3" key="1">
    <citation type="submission" date="2016-04" db="EMBL/GenBank/DDBJ databases">
        <title>Genome analyses suggest a sexual origin of heterokaryosis in a supposedly ancient asexual fungus.</title>
        <authorList>
            <person name="Ropars J."/>
            <person name="Sedzielewska K."/>
            <person name="Noel J."/>
            <person name="Charron P."/>
            <person name="Farinelli L."/>
            <person name="Marton T."/>
            <person name="Kruger M."/>
            <person name="Pelin A."/>
            <person name="Brachmann A."/>
            <person name="Corradi N."/>
        </authorList>
    </citation>
    <scope>NUCLEOTIDE SEQUENCE [LARGE SCALE GENOMIC DNA]</scope>
    <source>
        <strain evidence="2 3">C2</strain>
    </source>
</reference>
<dbReference type="EMBL" id="LLXL01001006">
    <property type="protein sequence ID" value="PKK67087.1"/>
    <property type="molecule type" value="Genomic_DNA"/>
</dbReference>
<accession>A0A2N1MZL9</accession>
<protein>
    <submittedName>
        <fullName evidence="2">Uncharacterized protein</fullName>
    </submittedName>
</protein>
<proteinExistence type="predicted"/>
<organism evidence="2 3">
    <name type="scientific">Rhizophagus irregularis</name>
    <dbReference type="NCBI Taxonomy" id="588596"/>
    <lineage>
        <taxon>Eukaryota</taxon>
        <taxon>Fungi</taxon>
        <taxon>Fungi incertae sedis</taxon>
        <taxon>Mucoromycota</taxon>
        <taxon>Glomeromycotina</taxon>
        <taxon>Glomeromycetes</taxon>
        <taxon>Glomerales</taxon>
        <taxon>Glomeraceae</taxon>
        <taxon>Rhizophagus</taxon>
    </lineage>
</organism>
<dbReference type="VEuPathDB" id="FungiDB:FUN_024812"/>
<evidence type="ECO:0000313" key="2">
    <source>
        <dbReference type="EMBL" id="PKK67087.1"/>
    </source>
</evidence>
<sequence>MKTDILAEPAYLLEQIEFDKKGESNTNILTGSILWMKLEGLDSTQYPMLSQPLELSVSAQVSSWEIAEYHIREYERQKGFVETENEVSKKKRKKQQSRKIQERTFLNQS</sequence>
<dbReference type="VEuPathDB" id="FungiDB:RhiirA1_474713"/>
<dbReference type="Proteomes" id="UP000233469">
    <property type="component" value="Unassembled WGS sequence"/>
</dbReference>
<gene>
    <name evidence="2" type="ORF">RhiirC2_783955</name>
</gene>